<dbReference type="SUPFAM" id="SSF53955">
    <property type="entry name" value="Lysozyme-like"/>
    <property type="match status" value="1"/>
</dbReference>
<evidence type="ECO:0000256" key="1">
    <source>
        <dbReference type="ARBA" id="ARBA00007734"/>
    </source>
</evidence>
<dbReference type="RefSeq" id="WP_058640642.1">
    <property type="nucleotide sequence ID" value="NZ_LDSL01000027.1"/>
</dbReference>
<comment type="similarity">
    <text evidence="1">Belongs to the transglycosylase Slt family.</text>
</comment>
<evidence type="ECO:0000259" key="4">
    <source>
        <dbReference type="Pfam" id="PF01464"/>
    </source>
</evidence>
<gene>
    <name evidence="5" type="ORF">NS331_03590</name>
</gene>
<dbReference type="OrthoDB" id="9815002at2"/>
<dbReference type="Proteomes" id="UP000072741">
    <property type="component" value="Unassembled WGS sequence"/>
</dbReference>
<keyword evidence="3" id="KW-1133">Transmembrane helix</keyword>
<dbReference type="InterPro" id="IPR023346">
    <property type="entry name" value="Lysozyme-like_dom_sf"/>
</dbReference>
<dbReference type="Pfam" id="PF01464">
    <property type="entry name" value="SLT"/>
    <property type="match status" value="1"/>
</dbReference>
<evidence type="ECO:0000313" key="6">
    <source>
        <dbReference type="Proteomes" id="UP000072741"/>
    </source>
</evidence>
<organism evidence="5 6">
    <name type="scientific">Pseudacidovorax intermedius</name>
    <dbReference type="NCBI Taxonomy" id="433924"/>
    <lineage>
        <taxon>Bacteria</taxon>
        <taxon>Pseudomonadati</taxon>
        <taxon>Pseudomonadota</taxon>
        <taxon>Betaproteobacteria</taxon>
        <taxon>Burkholderiales</taxon>
        <taxon>Comamonadaceae</taxon>
        <taxon>Pseudacidovorax</taxon>
    </lineage>
</organism>
<proteinExistence type="inferred from homology"/>
<dbReference type="EMBL" id="LDSL01000027">
    <property type="protein sequence ID" value="KTT26515.1"/>
    <property type="molecule type" value="Genomic_DNA"/>
</dbReference>
<dbReference type="PANTHER" id="PTHR37423:SF2">
    <property type="entry name" value="MEMBRANE-BOUND LYTIC MUREIN TRANSGLYCOSYLASE C"/>
    <property type="match status" value="1"/>
</dbReference>
<keyword evidence="3" id="KW-0472">Membrane</keyword>
<dbReference type="AlphaFoldDB" id="A0A147H9B3"/>
<evidence type="ECO:0000256" key="2">
    <source>
        <dbReference type="SAM" id="MobiDB-lite"/>
    </source>
</evidence>
<keyword evidence="3" id="KW-0812">Transmembrane</keyword>
<accession>A0A147H9B3</accession>
<dbReference type="Gene3D" id="1.10.530.10">
    <property type="match status" value="1"/>
</dbReference>
<feature type="compositionally biased region" description="Pro residues" evidence="2">
    <location>
        <begin position="256"/>
        <end position="267"/>
    </location>
</feature>
<protein>
    <submittedName>
        <fullName evidence="5">Lytic transglycosylase</fullName>
    </submittedName>
</protein>
<dbReference type="InterPro" id="IPR008258">
    <property type="entry name" value="Transglycosylase_SLT_dom_1"/>
</dbReference>
<feature type="transmembrane region" description="Helical" evidence="3">
    <location>
        <begin position="26"/>
        <end position="47"/>
    </location>
</feature>
<dbReference type="PANTHER" id="PTHR37423">
    <property type="entry name" value="SOLUBLE LYTIC MUREIN TRANSGLYCOSYLASE-RELATED"/>
    <property type="match status" value="1"/>
</dbReference>
<feature type="domain" description="Transglycosylase SLT" evidence="4">
    <location>
        <begin position="125"/>
        <end position="202"/>
    </location>
</feature>
<evidence type="ECO:0000313" key="5">
    <source>
        <dbReference type="EMBL" id="KTT26515.1"/>
    </source>
</evidence>
<evidence type="ECO:0000256" key="3">
    <source>
        <dbReference type="SAM" id="Phobius"/>
    </source>
</evidence>
<reference evidence="5 6" key="1">
    <citation type="journal article" date="2016" name="Front. Microbiol.">
        <title>Genomic Resource of Rice Seed Associated Bacteria.</title>
        <authorList>
            <person name="Midha S."/>
            <person name="Bansal K."/>
            <person name="Sharma S."/>
            <person name="Kumar N."/>
            <person name="Patil P.P."/>
            <person name="Chaudhry V."/>
            <person name="Patil P.B."/>
        </authorList>
    </citation>
    <scope>NUCLEOTIDE SEQUENCE [LARGE SCALE GENOMIC DNA]</scope>
    <source>
        <strain evidence="5 6">NS331</strain>
    </source>
</reference>
<dbReference type="CDD" id="cd00254">
    <property type="entry name" value="LT-like"/>
    <property type="match status" value="1"/>
</dbReference>
<sequence>MNQVLRAGMQGLRTFASDVADGFFEIVHNGFALIGLALVFIVVAVAARPDLQRAGEQELTAWVESRKPAPAPTDPAPNAVERATAARPEELPRQQAAVAYWLSRKYRVAVEPLSVLVAEAYTIGRQTKLDPTLILAIMAVESSFNPFAQSPVGAQGLMQVMTRVHGDKYEPAGGTLAAFDPITNLRVGVKVLQECISRAGSLEGGLRYYVGAANLGDDGGYTVKVMAEHDRLRQVASGRAVPVFTPPAPATGAPAAPMPTQPTPRTQPIPVVAPASPDEAKPPAQNTPATVALLEQPAL</sequence>
<keyword evidence="6" id="KW-1185">Reference proteome</keyword>
<comment type="caution">
    <text evidence="5">The sequence shown here is derived from an EMBL/GenBank/DDBJ whole genome shotgun (WGS) entry which is preliminary data.</text>
</comment>
<dbReference type="PATRIC" id="fig|433924.3.peg.2520"/>
<name>A0A147H9B3_9BURK</name>
<feature type="region of interest" description="Disordered" evidence="2">
    <location>
        <begin position="244"/>
        <end position="299"/>
    </location>
</feature>